<organism evidence="2 3">
    <name type="scientific">Albidovulum sediminis</name>
    <dbReference type="NCBI Taxonomy" id="3066345"/>
    <lineage>
        <taxon>Bacteria</taxon>
        <taxon>Pseudomonadati</taxon>
        <taxon>Pseudomonadota</taxon>
        <taxon>Alphaproteobacteria</taxon>
        <taxon>Rhodobacterales</taxon>
        <taxon>Paracoccaceae</taxon>
        <taxon>Albidovulum</taxon>
    </lineage>
</organism>
<feature type="chain" id="PRO_5046821995" description="Secreted protein" evidence="1">
    <location>
        <begin position="21"/>
        <end position="118"/>
    </location>
</feature>
<dbReference type="Proteomes" id="UP001205601">
    <property type="component" value="Unassembled WGS sequence"/>
</dbReference>
<dbReference type="RefSeq" id="WP_261496453.1">
    <property type="nucleotide sequence ID" value="NZ_JAOCQF010000002.1"/>
</dbReference>
<comment type="caution">
    <text evidence="2">The sequence shown here is derived from an EMBL/GenBank/DDBJ whole genome shotgun (WGS) entry which is preliminary data.</text>
</comment>
<keyword evidence="3" id="KW-1185">Reference proteome</keyword>
<proteinExistence type="predicted"/>
<evidence type="ECO:0000313" key="2">
    <source>
        <dbReference type="EMBL" id="MCT8330594.1"/>
    </source>
</evidence>
<evidence type="ECO:0008006" key="4">
    <source>
        <dbReference type="Google" id="ProtNLM"/>
    </source>
</evidence>
<accession>A0ABT2NNX4</accession>
<sequence length="118" mass="13047">MPRTLAPFVGLLALALPAAAMEWTLKPGDQPYAPADLAARLDGQTVSFYDGGRSEYGPGDAYAYVYSDDDRVPGTYRITDSGEVCVEFVYGARRCDLYVRNNGRDILIDEKGDRYPVR</sequence>
<dbReference type="EMBL" id="JAOCQF010000002">
    <property type="protein sequence ID" value="MCT8330594.1"/>
    <property type="molecule type" value="Genomic_DNA"/>
</dbReference>
<keyword evidence="1" id="KW-0732">Signal</keyword>
<gene>
    <name evidence="2" type="ORF">N5I32_13795</name>
</gene>
<feature type="signal peptide" evidence="1">
    <location>
        <begin position="1"/>
        <end position="20"/>
    </location>
</feature>
<reference evidence="3" key="1">
    <citation type="submission" date="2023-07" db="EMBL/GenBank/DDBJ databases">
        <title>Defluviimonas sediminis sp. nov., isolated from mangrove sediment.</title>
        <authorList>
            <person name="Liu L."/>
            <person name="Li J."/>
            <person name="Huang Y."/>
            <person name="Pan J."/>
            <person name="Li M."/>
        </authorList>
    </citation>
    <scope>NUCLEOTIDE SEQUENCE [LARGE SCALE GENOMIC DNA]</scope>
    <source>
        <strain evidence="3">FT324</strain>
    </source>
</reference>
<protein>
    <recommendedName>
        <fullName evidence="4">Secreted protein</fullName>
    </recommendedName>
</protein>
<evidence type="ECO:0000313" key="3">
    <source>
        <dbReference type="Proteomes" id="UP001205601"/>
    </source>
</evidence>
<evidence type="ECO:0000256" key="1">
    <source>
        <dbReference type="SAM" id="SignalP"/>
    </source>
</evidence>
<name>A0ABT2NNX4_9RHOB</name>